<name>A0A9Q3S382_9SPHN</name>
<dbReference type="GO" id="GO:0003700">
    <property type="term" value="F:DNA-binding transcription factor activity"/>
    <property type="evidence" value="ECO:0007669"/>
    <property type="project" value="InterPro"/>
</dbReference>
<sequence length="306" mass="34269">MTTNPSNGADAAEPYSFEWVEAPEDIARYLNSLYILRTGPQGVDDMMPAYSGQLLVTLRGGGAMHFGDGRDQRTLPAYIQCPLTEARKFEIDANSVMLGVSLNFRGWAALTGLPVNENHDDYRLVEDVLPHEIAVRIAAVGPRVNAGEITERQALDELADIVRDGFNELPERQAQVIDTTLDWLSASFKPEIETLLDRLPYSERQVQRLVTQFFGAPPVRLIRRYRAMRAATLLAMPDLDPALEAEIRDAFYDQAHMIKEIRHFTGRTPRRLMPKEHSVIKDTLAPDGYSSVDLFGGNQDQELGKG</sequence>
<reference evidence="2" key="1">
    <citation type="submission" date="2021-06" db="EMBL/GenBank/DDBJ databases">
        <title>50 bacteria genomes isolated from Dapeng, Shenzhen, China.</title>
        <authorList>
            <person name="Zheng W."/>
            <person name="Yu S."/>
            <person name="Huang Y."/>
        </authorList>
    </citation>
    <scope>NUCLEOTIDE SEQUENCE</scope>
    <source>
        <strain evidence="2">DP4N28-2</strain>
    </source>
</reference>
<dbReference type="Gene3D" id="1.10.10.60">
    <property type="entry name" value="Homeodomain-like"/>
    <property type="match status" value="1"/>
</dbReference>
<protein>
    <submittedName>
        <fullName evidence="2">Helix-turn-helix domain-containing protein</fullName>
    </submittedName>
</protein>
<dbReference type="AlphaFoldDB" id="A0A9Q3S382"/>
<proteinExistence type="predicted"/>
<dbReference type="SMART" id="SM00342">
    <property type="entry name" value="HTH_ARAC"/>
    <property type="match status" value="1"/>
</dbReference>
<evidence type="ECO:0000313" key="3">
    <source>
        <dbReference type="Proteomes" id="UP000824927"/>
    </source>
</evidence>
<feature type="domain" description="HTH araC/xylS-type" evidence="1">
    <location>
        <begin position="171"/>
        <end position="275"/>
    </location>
</feature>
<dbReference type="RefSeq" id="WP_222405719.1">
    <property type="nucleotide sequence ID" value="NZ_JAHVKP010000001.1"/>
</dbReference>
<dbReference type="InterPro" id="IPR018060">
    <property type="entry name" value="HTH_AraC"/>
</dbReference>
<evidence type="ECO:0000259" key="1">
    <source>
        <dbReference type="PROSITE" id="PS01124"/>
    </source>
</evidence>
<dbReference type="GO" id="GO:0043565">
    <property type="term" value="F:sequence-specific DNA binding"/>
    <property type="evidence" value="ECO:0007669"/>
    <property type="project" value="InterPro"/>
</dbReference>
<dbReference type="PROSITE" id="PS01124">
    <property type="entry name" value="HTH_ARAC_FAMILY_2"/>
    <property type="match status" value="1"/>
</dbReference>
<organism evidence="2 3">
    <name type="scientific">Qipengyuania aquimaris</name>
    <dbReference type="NCBI Taxonomy" id="255984"/>
    <lineage>
        <taxon>Bacteria</taxon>
        <taxon>Pseudomonadati</taxon>
        <taxon>Pseudomonadota</taxon>
        <taxon>Alphaproteobacteria</taxon>
        <taxon>Sphingomonadales</taxon>
        <taxon>Erythrobacteraceae</taxon>
        <taxon>Qipengyuania</taxon>
    </lineage>
</organism>
<evidence type="ECO:0000313" key="2">
    <source>
        <dbReference type="EMBL" id="MBY6219087.1"/>
    </source>
</evidence>
<dbReference type="Pfam" id="PF12833">
    <property type="entry name" value="HTH_18"/>
    <property type="match status" value="1"/>
</dbReference>
<comment type="caution">
    <text evidence="2">The sequence shown here is derived from an EMBL/GenBank/DDBJ whole genome shotgun (WGS) entry which is preliminary data.</text>
</comment>
<gene>
    <name evidence="2" type="ORF">KUV31_12125</name>
</gene>
<dbReference type="Proteomes" id="UP000824927">
    <property type="component" value="Unassembled WGS sequence"/>
</dbReference>
<accession>A0A9Q3S382</accession>
<dbReference type="EMBL" id="JAHVKP010000001">
    <property type="protein sequence ID" value="MBY6219087.1"/>
    <property type="molecule type" value="Genomic_DNA"/>
</dbReference>